<sequence>MKKPNTPGKWTSTDKSRTALTSVPASDVVDKTGAKVRNLPPSNIEPGSSHSAPVDNDNRHSKR</sequence>
<accession>A0ABY6B906</accession>
<reference evidence="2" key="1">
    <citation type="submission" date="2022-09" db="EMBL/GenBank/DDBJ databases">
        <title>Tahibacter sp. nov., isolated from a fresh water.</title>
        <authorList>
            <person name="Baek J.H."/>
            <person name="Lee J.K."/>
            <person name="Kim J.M."/>
            <person name="Jeon C.O."/>
        </authorList>
    </citation>
    <scope>NUCLEOTIDE SEQUENCE</scope>
    <source>
        <strain evidence="2">W38</strain>
    </source>
</reference>
<organism evidence="2 3">
    <name type="scientific">Tahibacter amnicola</name>
    <dbReference type="NCBI Taxonomy" id="2976241"/>
    <lineage>
        <taxon>Bacteria</taxon>
        <taxon>Pseudomonadati</taxon>
        <taxon>Pseudomonadota</taxon>
        <taxon>Gammaproteobacteria</taxon>
        <taxon>Lysobacterales</taxon>
        <taxon>Rhodanobacteraceae</taxon>
        <taxon>Tahibacter</taxon>
    </lineage>
</organism>
<feature type="region of interest" description="Disordered" evidence="1">
    <location>
        <begin position="1"/>
        <end position="63"/>
    </location>
</feature>
<evidence type="ECO:0000256" key="1">
    <source>
        <dbReference type="SAM" id="MobiDB-lite"/>
    </source>
</evidence>
<proteinExistence type="predicted"/>
<evidence type="ECO:0000313" key="2">
    <source>
        <dbReference type="EMBL" id="UXI66037.1"/>
    </source>
</evidence>
<dbReference type="RefSeq" id="WP_261693023.1">
    <property type="nucleotide sequence ID" value="NZ_CP104694.1"/>
</dbReference>
<protein>
    <recommendedName>
        <fullName evidence="4">Hypervirulence associated protein TUDOR domain-containing protein</fullName>
    </recommendedName>
</protein>
<dbReference type="EMBL" id="CP104694">
    <property type="protein sequence ID" value="UXI66037.1"/>
    <property type="molecule type" value="Genomic_DNA"/>
</dbReference>
<evidence type="ECO:0000313" key="3">
    <source>
        <dbReference type="Proteomes" id="UP001064632"/>
    </source>
</evidence>
<name>A0ABY6B906_9GAMM</name>
<keyword evidence="3" id="KW-1185">Reference proteome</keyword>
<evidence type="ECO:0008006" key="4">
    <source>
        <dbReference type="Google" id="ProtNLM"/>
    </source>
</evidence>
<dbReference type="Proteomes" id="UP001064632">
    <property type="component" value="Chromosome"/>
</dbReference>
<gene>
    <name evidence="2" type="ORF">N4264_14890</name>
</gene>